<keyword evidence="1" id="KW-0812">Transmembrane</keyword>
<keyword evidence="1" id="KW-0472">Membrane</keyword>
<protein>
    <recommendedName>
        <fullName evidence="4">ZIP Zinc transporter</fullName>
    </recommendedName>
</protein>
<evidence type="ECO:0008006" key="4">
    <source>
        <dbReference type="Google" id="ProtNLM"/>
    </source>
</evidence>
<organism evidence="2 3">
    <name type="scientific">Paracoccus acridae</name>
    <dbReference type="NCBI Taxonomy" id="1795310"/>
    <lineage>
        <taxon>Bacteria</taxon>
        <taxon>Pseudomonadati</taxon>
        <taxon>Pseudomonadota</taxon>
        <taxon>Alphaproteobacteria</taxon>
        <taxon>Rhodobacterales</taxon>
        <taxon>Paracoccaceae</taxon>
        <taxon>Paracoccus</taxon>
    </lineage>
</organism>
<feature type="transmembrane region" description="Helical" evidence="1">
    <location>
        <begin position="124"/>
        <end position="144"/>
    </location>
</feature>
<gene>
    <name evidence="2" type="ORF">GCM10011402_29780</name>
</gene>
<keyword evidence="3" id="KW-1185">Reference proteome</keyword>
<evidence type="ECO:0000313" key="3">
    <source>
        <dbReference type="Proteomes" id="UP000640509"/>
    </source>
</evidence>
<accession>A0ABQ1VKQ8</accession>
<dbReference type="Proteomes" id="UP000640509">
    <property type="component" value="Unassembled WGS sequence"/>
</dbReference>
<dbReference type="EMBL" id="BMIV01000012">
    <property type="protein sequence ID" value="GGF75141.1"/>
    <property type="molecule type" value="Genomic_DNA"/>
</dbReference>
<reference evidence="3" key="1">
    <citation type="journal article" date="2019" name="Int. J. Syst. Evol. Microbiol.">
        <title>The Global Catalogue of Microorganisms (GCM) 10K type strain sequencing project: providing services to taxonomists for standard genome sequencing and annotation.</title>
        <authorList>
            <consortium name="The Broad Institute Genomics Platform"/>
            <consortium name="The Broad Institute Genome Sequencing Center for Infectious Disease"/>
            <person name="Wu L."/>
            <person name="Ma J."/>
        </authorList>
    </citation>
    <scope>NUCLEOTIDE SEQUENCE [LARGE SCALE GENOMIC DNA]</scope>
    <source>
        <strain evidence="3">CGMCC 1.15419</strain>
    </source>
</reference>
<feature type="transmembrane region" description="Helical" evidence="1">
    <location>
        <begin position="183"/>
        <end position="201"/>
    </location>
</feature>
<sequence length="254" mass="27368">MIGLASLAGLALLVLVHVVTPRLRFLEGTPRSVWLSLAGGVSVAYVFVHFMPELAASQEKVAEAVGGEGTLIPAERHVFLIALAGLLTFYGLHRLAQTSRSKRAGEQVNGGRGSDMEAATSSRVFWIHMASFAVYNLLVGYLLLHREQMTLSSLAFFATAMALHFVVTDYGLHEDYKAPYRQIGRWILAAAVIGGWLLGLVTEVHEAAIATLTAFLGGGVVLNVLKEEVPSERQSRFWAFAAGAAGYAALLLML</sequence>
<feature type="transmembrane region" description="Helical" evidence="1">
    <location>
        <begin position="207"/>
        <end position="225"/>
    </location>
</feature>
<name>A0ABQ1VKQ8_9RHOB</name>
<dbReference type="RefSeq" id="WP_188716014.1">
    <property type="nucleotide sequence ID" value="NZ_BMIV01000012.1"/>
</dbReference>
<feature type="transmembrane region" description="Helical" evidence="1">
    <location>
        <begin position="150"/>
        <end position="171"/>
    </location>
</feature>
<evidence type="ECO:0000256" key="1">
    <source>
        <dbReference type="SAM" id="Phobius"/>
    </source>
</evidence>
<proteinExistence type="predicted"/>
<feature type="transmembrane region" description="Helical" evidence="1">
    <location>
        <begin position="237"/>
        <end position="253"/>
    </location>
</feature>
<evidence type="ECO:0000313" key="2">
    <source>
        <dbReference type="EMBL" id="GGF75141.1"/>
    </source>
</evidence>
<comment type="caution">
    <text evidence="2">The sequence shown here is derived from an EMBL/GenBank/DDBJ whole genome shotgun (WGS) entry which is preliminary data.</text>
</comment>
<keyword evidence="1" id="KW-1133">Transmembrane helix</keyword>
<feature type="transmembrane region" description="Helical" evidence="1">
    <location>
        <begin position="31"/>
        <end position="50"/>
    </location>
</feature>